<sequence>MGRREQGSYRPSICLLVLSRNRPAVTVAKP</sequence>
<proteinExistence type="predicted"/>
<organism evidence="1 2">
    <name type="scientific">Fusarium oxysporum</name>
    <name type="common">Fusarium vascular wilt</name>
    <dbReference type="NCBI Taxonomy" id="5507"/>
    <lineage>
        <taxon>Eukaryota</taxon>
        <taxon>Fungi</taxon>
        <taxon>Dikarya</taxon>
        <taxon>Ascomycota</taxon>
        <taxon>Pezizomycotina</taxon>
        <taxon>Sordariomycetes</taxon>
        <taxon>Hypocreomycetidae</taxon>
        <taxon>Hypocreales</taxon>
        <taxon>Nectriaceae</taxon>
        <taxon>Fusarium</taxon>
        <taxon>Fusarium oxysporum species complex</taxon>
    </lineage>
</organism>
<gene>
    <name evidence="1" type="ORF">FRV6_16437</name>
</gene>
<name>A0A2H3UEQ7_FUSOX</name>
<dbReference type="EMBL" id="FMJY01000010">
    <property type="protein sequence ID" value="SCO92309.1"/>
    <property type="molecule type" value="Genomic_DNA"/>
</dbReference>
<evidence type="ECO:0000313" key="2">
    <source>
        <dbReference type="Proteomes" id="UP000219369"/>
    </source>
</evidence>
<accession>A0A2H3UEQ7</accession>
<reference evidence="2" key="1">
    <citation type="submission" date="2016-09" db="EMBL/GenBank/DDBJ databases">
        <authorList>
            <person name="Guldener U."/>
        </authorList>
    </citation>
    <scope>NUCLEOTIDE SEQUENCE [LARGE SCALE GENOMIC DNA]</scope>
    <source>
        <strain evidence="2">V64-1</strain>
    </source>
</reference>
<dbReference type="Proteomes" id="UP000219369">
    <property type="component" value="Unassembled WGS sequence"/>
</dbReference>
<evidence type="ECO:0000313" key="1">
    <source>
        <dbReference type="EMBL" id="SCO92309.1"/>
    </source>
</evidence>
<protein>
    <submittedName>
        <fullName evidence="1">Uncharacterized protein</fullName>
    </submittedName>
</protein>
<dbReference type="AlphaFoldDB" id="A0A2H3UEQ7"/>